<comment type="caution">
    <text evidence="1">The sequence shown here is derived from an EMBL/GenBank/DDBJ whole genome shotgun (WGS) entry which is preliminary data.</text>
</comment>
<keyword evidence="2" id="KW-1185">Reference proteome</keyword>
<organism evidence="1 2">
    <name type="scientific">Flammeovirga aprica JL-4</name>
    <dbReference type="NCBI Taxonomy" id="694437"/>
    <lineage>
        <taxon>Bacteria</taxon>
        <taxon>Pseudomonadati</taxon>
        <taxon>Bacteroidota</taxon>
        <taxon>Cytophagia</taxon>
        <taxon>Cytophagales</taxon>
        <taxon>Flammeovirgaceae</taxon>
        <taxon>Flammeovirga</taxon>
    </lineage>
</organism>
<dbReference type="EMBL" id="JABANE010000018">
    <property type="protein sequence ID" value="NME68042.1"/>
    <property type="molecule type" value="Genomic_DNA"/>
</dbReference>
<sequence>MNTTHIHEVIFLVQDNDGVFTEEGLNNAIAEKMGEDVHFVACSGIPFPKEEALAFLIERDKVLVNNEGKVEVHPTMKMCDSHTR</sequence>
<evidence type="ECO:0000313" key="1">
    <source>
        <dbReference type="EMBL" id="NME68042.1"/>
    </source>
</evidence>
<reference evidence="1 2" key="1">
    <citation type="submission" date="2020-04" db="EMBL/GenBank/DDBJ databases">
        <title>Flammeovirga sp. SR4, a novel species isolated from seawater.</title>
        <authorList>
            <person name="Wang X."/>
        </authorList>
    </citation>
    <scope>NUCLEOTIDE SEQUENCE [LARGE SCALE GENOMIC DNA]</scope>
    <source>
        <strain evidence="1 2">ATCC 23126</strain>
    </source>
</reference>
<accession>A0A7X9RTY0</accession>
<protein>
    <submittedName>
        <fullName evidence="1">DUF2492 family protein</fullName>
    </submittedName>
</protein>
<proteinExistence type="predicted"/>
<evidence type="ECO:0000313" key="2">
    <source>
        <dbReference type="Proteomes" id="UP000576082"/>
    </source>
</evidence>
<dbReference type="Pfam" id="PF10678">
    <property type="entry name" value="DUF2492"/>
    <property type="match status" value="1"/>
</dbReference>
<name>A0A7X9RTY0_9BACT</name>
<dbReference type="RefSeq" id="WP_169656356.1">
    <property type="nucleotide sequence ID" value="NZ_JABANE010000018.1"/>
</dbReference>
<gene>
    <name evidence="1" type="ORF">HHU12_08730</name>
</gene>
<dbReference type="Proteomes" id="UP000576082">
    <property type="component" value="Unassembled WGS sequence"/>
</dbReference>
<dbReference type="InterPro" id="IPR019620">
    <property type="entry name" value="Metal-bd_prot_put"/>
</dbReference>
<dbReference type="AlphaFoldDB" id="A0A7X9RTY0"/>